<reference evidence="2" key="1">
    <citation type="submission" date="2020-05" db="EMBL/GenBank/DDBJ databases">
        <title>Chitinophaga laudate sp. nov., isolated from a tropical peat swamp.</title>
        <authorList>
            <person name="Goh C.B.S."/>
            <person name="Lee M.S."/>
            <person name="Parimannan S."/>
            <person name="Pasbakhsh P."/>
            <person name="Yule C.M."/>
            <person name="Rajandas H."/>
            <person name="Loke S."/>
            <person name="Croft L."/>
            <person name="Tan J.B.L."/>
        </authorList>
    </citation>
    <scope>NUCLEOTIDE SEQUENCE</scope>
    <source>
        <strain evidence="2">Mgbs1</strain>
    </source>
</reference>
<keyword evidence="2" id="KW-0560">Oxidoreductase</keyword>
<dbReference type="PRINTS" id="PR00420">
    <property type="entry name" value="RNGMNOXGNASE"/>
</dbReference>
<gene>
    <name evidence="2" type="ORF">ECE50_008760</name>
</gene>
<keyword evidence="3" id="KW-1185">Reference proteome</keyword>
<sequence length="364" mass="41451">MTKRVLISGASIAGLTLAYWLNKYGYKVTVVEISKGLRRGGSPIDVRGEALNVAKEMGILEKIKAKEFFHTDEIVNAKNETIITFSLNAQAEYLGDIEIQRDDLLDILYENIPTNEVDIMFENKIEKLVQYEDNVEVTFKNGSSNTFDFVFGADGTHSAVRKLVFGEEEKYSKFYGEYFAFAEAPNIKTKPNVGVLYNEPCKFAALYPFKNAVNALVVFRSPKLNWDYRNHEQHKQILKETFQNSSWKIPEILDAMLRSDNLYFDEVCQIHMPSWTQGRVALVGDAAHAASFHTGMGTSLAMQGATVLAKELYSNDHYETAFTKYNDTYRPFVESVQAKIHRGINYLVPETEEGIQEAYKRFMI</sequence>
<dbReference type="AlphaFoldDB" id="A0A3S1B4Q6"/>
<proteinExistence type="predicted"/>
<dbReference type="GO" id="GO:0071949">
    <property type="term" value="F:FAD binding"/>
    <property type="evidence" value="ECO:0007669"/>
    <property type="project" value="InterPro"/>
</dbReference>
<name>A0A3S1B4Q6_9BACT</name>
<dbReference type="Pfam" id="PF01494">
    <property type="entry name" value="FAD_binding_3"/>
    <property type="match status" value="1"/>
</dbReference>
<evidence type="ECO:0000313" key="3">
    <source>
        <dbReference type="Proteomes" id="UP000281028"/>
    </source>
</evidence>
<protein>
    <submittedName>
        <fullName evidence="2">FAD-binding monooxygenase</fullName>
    </submittedName>
</protein>
<comment type="caution">
    <text evidence="2">The sequence shown here is derived from an EMBL/GenBank/DDBJ whole genome shotgun (WGS) entry which is preliminary data.</text>
</comment>
<dbReference type="InterPro" id="IPR036188">
    <property type="entry name" value="FAD/NAD-bd_sf"/>
</dbReference>
<dbReference type="Gene3D" id="3.30.9.10">
    <property type="entry name" value="D-Amino Acid Oxidase, subunit A, domain 2"/>
    <property type="match status" value="1"/>
</dbReference>
<accession>A0A3S1B4Q6</accession>
<dbReference type="GO" id="GO:0004497">
    <property type="term" value="F:monooxygenase activity"/>
    <property type="evidence" value="ECO:0007669"/>
    <property type="project" value="UniProtKB-KW"/>
</dbReference>
<keyword evidence="2" id="KW-0503">Monooxygenase</keyword>
<evidence type="ECO:0000259" key="1">
    <source>
        <dbReference type="Pfam" id="PF01494"/>
    </source>
</evidence>
<dbReference type="PANTHER" id="PTHR46865:SF2">
    <property type="entry name" value="MONOOXYGENASE"/>
    <property type="match status" value="1"/>
</dbReference>
<dbReference type="Proteomes" id="UP000281028">
    <property type="component" value="Unassembled WGS sequence"/>
</dbReference>
<dbReference type="OrthoDB" id="9766816at2"/>
<dbReference type="Gene3D" id="3.50.50.60">
    <property type="entry name" value="FAD/NAD(P)-binding domain"/>
    <property type="match status" value="1"/>
</dbReference>
<evidence type="ECO:0000313" key="2">
    <source>
        <dbReference type="EMBL" id="NSL86918.1"/>
    </source>
</evidence>
<dbReference type="EMBL" id="RIAR02000001">
    <property type="protein sequence ID" value="NSL86918.1"/>
    <property type="molecule type" value="Genomic_DNA"/>
</dbReference>
<organism evidence="2 3">
    <name type="scientific">Chitinophaga solisilvae</name>
    <dbReference type="NCBI Taxonomy" id="1233460"/>
    <lineage>
        <taxon>Bacteria</taxon>
        <taxon>Pseudomonadati</taxon>
        <taxon>Bacteroidota</taxon>
        <taxon>Chitinophagia</taxon>
        <taxon>Chitinophagales</taxon>
        <taxon>Chitinophagaceae</taxon>
        <taxon>Chitinophaga</taxon>
    </lineage>
</organism>
<dbReference type="InterPro" id="IPR002938">
    <property type="entry name" value="FAD-bd"/>
</dbReference>
<dbReference type="InterPro" id="IPR051704">
    <property type="entry name" value="FAD_aromatic-hydroxylase"/>
</dbReference>
<feature type="domain" description="FAD-binding" evidence="1">
    <location>
        <begin position="4"/>
        <end position="329"/>
    </location>
</feature>
<dbReference type="SUPFAM" id="SSF51905">
    <property type="entry name" value="FAD/NAD(P)-binding domain"/>
    <property type="match status" value="1"/>
</dbReference>
<dbReference type="PANTHER" id="PTHR46865">
    <property type="entry name" value="OXIDOREDUCTASE-RELATED"/>
    <property type="match status" value="1"/>
</dbReference>